<dbReference type="AlphaFoldDB" id="A0A7R7WR49"/>
<name>A0A7R7WR49_ASPKA</name>
<dbReference type="EMBL" id="AP024425">
    <property type="protein sequence ID" value="BCR95048.1"/>
    <property type="molecule type" value="Genomic_DNA"/>
</dbReference>
<accession>A0A7R7WR49</accession>
<dbReference type="GeneID" id="64956373"/>
<evidence type="ECO:0000313" key="1">
    <source>
        <dbReference type="EMBL" id="BCR95048.1"/>
    </source>
</evidence>
<evidence type="ECO:0000313" key="2">
    <source>
        <dbReference type="Proteomes" id="UP000661280"/>
    </source>
</evidence>
<organism evidence="1 2">
    <name type="scientific">Aspergillus kawachii</name>
    <name type="common">White koji mold</name>
    <name type="synonym">Aspergillus awamori var. kawachi</name>
    <dbReference type="NCBI Taxonomy" id="1069201"/>
    <lineage>
        <taxon>Eukaryota</taxon>
        <taxon>Fungi</taxon>
        <taxon>Dikarya</taxon>
        <taxon>Ascomycota</taxon>
        <taxon>Pezizomycotina</taxon>
        <taxon>Eurotiomycetes</taxon>
        <taxon>Eurotiomycetidae</taxon>
        <taxon>Eurotiales</taxon>
        <taxon>Aspergillaceae</taxon>
        <taxon>Aspergillus</taxon>
        <taxon>Aspergillus subgen. Circumdati</taxon>
    </lineage>
</organism>
<sequence>MSSPSPWRKIEHIIPCQHIREYPAATTGTQNDVLHLAVKQYVPTNSPKPCAGDITIVIAPGGGFGKELYEPVCQELLVRYGKKGLNIRSIWAADPAHQGESGMLNEGRGGIDREPLK</sequence>
<protein>
    <submittedName>
        <fullName evidence="1">Uncharacterized protein</fullName>
    </submittedName>
</protein>
<proteinExistence type="predicted"/>
<dbReference type="Gene3D" id="3.40.50.1820">
    <property type="entry name" value="alpha/beta hydrolase"/>
    <property type="match status" value="1"/>
</dbReference>
<keyword evidence="2" id="KW-1185">Reference proteome</keyword>
<gene>
    <name evidence="1" type="ORF">AKAW2_12094A</name>
</gene>
<reference evidence="1" key="2">
    <citation type="submission" date="2021-02" db="EMBL/GenBank/DDBJ databases">
        <title>Aspergillus luchuensis mut. kawachii IFO 4304 genome sequence.</title>
        <authorList>
            <person name="Mori K."/>
            <person name="Kadooka C."/>
            <person name="Goto M."/>
            <person name="Futagami T."/>
        </authorList>
    </citation>
    <scope>NUCLEOTIDE SEQUENCE</scope>
    <source>
        <strain evidence="1">IFO 4308</strain>
    </source>
</reference>
<dbReference type="KEGG" id="aluc:AKAW2_12094A"/>
<dbReference type="Proteomes" id="UP000661280">
    <property type="component" value="Chromosome 1"/>
</dbReference>
<dbReference type="InterPro" id="IPR029058">
    <property type="entry name" value="AB_hydrolase_fold"/>
</dbReference>
<dbReference type="OrthoDB" id="94039at2759"/>
<reference evidence="1" key="1">
    <citation type="submission" date="2021-01" db="EMBL/GenBank/DDBJ databases">
        <authorList>
            <consortium name="Aspergillus luchuensis mut. kawachii IFO 4304 genome sequencing consortium"/>
            <person name="Kazuki M."/>
            <person name="Futagami T."/>
        </authorList>
    </citation>
    <scope>NUCLEOTIDE SEQUENCE</scope>
    <source>
        <strain evidence="1">IFO 4308</strain>
    </source>
</reference>
<dbReference type="RefSeq" id="XP_041538814.1">
    <property type="nucleotide sequence ID" value="XM_041684651.1"/>
</dbReference>